<evidence type="ECO:0000256" key="1">
    <source>
        <dbReference type="SAM" id="MobiDB-lite"/>
    </source>
</evidence>
<feature type="region of interest" description="Disordered" evidence="1">
    <location>
        <begin position="572"/>
        <end position="599"/>
    </location>
</feature>
<feature type="compositionally biased region" description="Low complexity" evidence="1">
    <location>
        <begin position="573"/>
        <end position="599"/>
    </location>
</feature>
<dbReference type="Proteomes" id="UP001457282">
    <property type="component" value="Unassembled WGS sequence"/>
</dbReference>
<proteinExistence type="predicted"/>
<evidence type="ECO:0000313" key="2">
    <source>
        <dbReference type="EMBL" id="KAK9948751.1"/>
    </source>
</evidence>
<accession>A0AAW1YJI4</accession>
<sequence>MSFAFPKPVPDSRTRFSDSVFHEYDDDILCQRGPDYDEIIIPLSLYAFNRLSPSDQQEQLEELRRRHDFYVNVEDSDFIELFKKLTYSAQRVLLSKFLQKFKRERLISSFKQLDAEHQQQLIESMNHLAPEENLPDPQETEADFRLRRFTQLCRDHTRDVLKLTWKSEDEQEEDSSDWESFFLGFSIIWFQGQLASGQDMLIEQLSKRVGGTVVIEPRLQDDETEEDFKLRTFTELCNKIVDFRVQVKFLNNADQKLRLWGIFHKRSIVELQEYDCAAQLLSDLSTLGCSLMSAEYQRHKIEEMSKLVDGGVTIIEESTDEEDFRMKRFKELFNQVPVPTRIDLFKELRKILLKEKRYSEAVRFFRGLGSKDQTVMIEKLSDEITKYRRGDPAELKIEKFSGESEEDFRLRRFKKVCIKHLSRWEYIRWPSEADREHVRQGMSDKYQESPYASFLFDASITWFKAICANYRRNPSSIHDILFGQVEFRDHVIEKLPEESEEDFRLRRFTESFKRLDFTSQVSILDYIQRTIFHDLGHPEPELHFQSLSETPEGKGWFDPEWIKMKLPDLQDKGAAAAAATTQGATSQAGGGRTSTSTVR</sequence>
<dbReference type="EMBL" id="JBEDUW010000001">
    <property type="protein sequence ID" value="KAK9948751.1"/>
    <property type="molecule type" value="Genomic_DNA"/>
</dbReference>
<gene>
    <name evidence="2" type="ORF">M0R45_004315</name>
</gene>
<name>A0AAW1YJI4_RUBAR</name>
<keyword evidence="3" id="KW-1185">Reference proteome</keyword>
<protein>
    <submittedName>
        <fullName evidence="2">Uncharacterized protein</fullName>
    </submittedName>
</protein>
<evidence type="ECO:0000313" key="3">
    <source>
        <dbReference type="Proteomes" id="UP001457282"/>
    </source>
</evidence>
<organism evidence="2 3">
    <name type="scientific">Rubus argutus</name>
    <name type="common">Southern blackberry</name>
    <dbReference type="NCBI Taxonomy" id="59490"/>
    <lineage>
        <taxon>Eukaryota</taxon>
        <taxon>Viridiplantae</taxon>
        <taxon>Streptophyta</taxon>
        <taxon>Embryophyta</taxon>
        <taxon>Tracheophyta</taxon>
        <taxon>Spermatophyta</taxon>
        <taxon>Magnoliopsida</taxon>
        <taxon>eudicotyledons</taxon>
        <taxon>Gunneridae</taxon>
        <taxon>Pentapetalae</taxon>
        <taxon>rosids</taxon>
        <taxon>fabids</taxon>
        <taxon>Rosales</taxon>
        <taxon>Rosaceae</taxon>
        <taxon>Rosoideae</taxon>
        <taxon>Rosoideae incertae sedis</taxon>
        <taxon>Rubus</taxon>
    </lineage>
</organism>
<reference evidence="2 3" key="1">
    <citation type="journal article" date="2023" name="G3 (Bethesda)">
        <title>A chromosome-length genome assembly and annotation of blackberry (Rubus argutus, cv. 'Hillquist').</title>
        <authorList>
            <person name="Bruna T."/>
            <person name="Aryal R."/>
            <person name="Dudchenko O."/>
            <person name="Sargent D.J."/>
            <person name="Mead D."/>
            <person name="Buti M."/>
            <person name="Cavallini A."/>
            <person name="Hytonen T."/>
            <person name="Andres J."/>
            <person name="Pham M."/>
            <person name="Weisz D."/>
            <person name="Mascagni F."/>
            <person name="Usai G."/>
            <person name="Natali L."/>
            <person name="Bassil N."/>
            <person name="Fernandez G.E."/>
            <person name="Lomsadze A."/>
            <person name="Armour M."/>
            <person name="Olukolu B."/>
            <person name="Poorten T."/>
            <person name="Britton C."/>
            <person name="Davik J."/>
            <person name="Ashrafi H."/>
            <person name="Aiden E.L."/>
            <person name="Borodovsky M."/>
            <person name="Worthington M."/>
        </authorList>
    </citation>
    <scope>NUCLEOTIDE SEQUENCE [LARGE SCALE GENOMIC DNA]</scope>
    <source>
        <strain evidence="2">PI 553951</strain>
    </source>
</reference>
<comment type="caution">
    <text evidence="2">The sequence shown here is derived from an EMBL/GenBank/DDBJ whole genome shotgun (WGS) entry which is preliminary data.</text>
</comment>
<dbReference type="AlphaFoldDB" id="A0AAW1YJI4"/>